<dbReference type="EMBL" id="MSCW01000008">
    <property type="protein sequence ID" value="ONF42738.1"/>
    <property type="molecule type" value="Genomic_DNA"/>
</dbReference>
<evidence type="ECO:0000313" key="2">
    <source>
        <dbReference type="EMBL" id="ONF42738.1"/>
    </source>
</evidence>
<dbReference type="Proteomes" id="UP000189339">
    <property type="component" value="Unassembled WGS sequence"/>
</dbReference>
<gene>
    <name evidence="2" type="ORF">BTO32_13685</name>
</gene>
<sequence length="629" mass="67954">MRRLRSLSLSLLMLALAGCGGESDTPPVDGRDFDGVSYSLSAPYGGRVIDGYLEQARVWLDLDGDSQYTGGPLTLTLDNGNLATLPSGEPTALSGPDGVFELDVSELALPSRLGPDLDPRDYPLYALAMPGKTWMQTHAGLAPVSRAFLMSAGPGVRNVTPLTTLARYRALAGLGPYFGVADNLSANLGAVNLLRDYVLAGDERAHAYARALARFMASQVPEGYNALLAQPDSDGRERYLSDEAAYLLGVSLVQNAPEVLARVDDAAQGNYANVDTENLVLPDVPVALDNPVLLTHLTVRAESEHGHDLPVNRSDLLVSAELTFDYTEDGRLLAISAHGCLAPDMAEMARLIRVDGYMARLDSQWRPSAVLSRQSRVAYDTEGVDERLLFDWDAGRAYFETRTACHDHQGIPAGSSELGGEPEARYQWQVTEAGDVSLQASLPGGTVTYVAHPADPPADADGFTLSQDGIDLATVVFTGEGRQCQPLDADIASRPLVVTTQYGYDVTGYDPQPTSFSGLALEYDDRPLSGLAATARPLHRLLRYGFLDPALSELDNVSGDGSFEWLMYYPGAEALADPDNPNLIREAYLQRYTGARACGRAFENAPIGAYAKLEYGYQRLSEYLVERLE</sequence>
<comment type="caution">
    <text evidence="2">The sequence shown here is derived from an EMBL/GenBank/DDBJ whole genome shotgun (WGS) entry which is preliminary data.</text>
</comment>
<dbReference type="STRING" id="135739.BTO32_13685"/>
<protein>
    <recommendedName>
        <fullName evidence="4">Lipoprotein</fullName>
    </recommendedName>
</protein>
<accession>A0A1V2DQ32</accession>
<dbReference type="PROSITE" id="PS51257">
    <property type="entry name" value="PROKAR_LIPOPROTEIN"/>
    <property type="match status" value="1"/>
</dbReference>
<feature type="signal peptide" evidence="1">
    <location>
        <begin position="1"/>
        <end position="17"/>
    </location>
</feature>
<dbReference type="AlphaFoldDB" id="A0A1V2DQ32"/>
<dbReference type="RefSeq" id="WP_076725208.1">
    <property type="nucleotide sequence ID" value="NZ_MSCW01000008.1"/>
</dbReference>
<evidence type="ECO:0000313" key="3">
    <source>
        <dbReference type="Proteomes" id="UP000189339"/>
    </source>
</evidence>
<evidence type="ECO:0008006" key="4">
    <source>
        <dbReference type="Google" id="ProtNLM"/>
    </source>
</evidence>
<keyword evidence="1" id="KW-0732">Signal</keyword>
<name>A0A1V2DQ32_9GAMM</name>
<organism evidence="2 3">
    <name type="scientific">Marinobacter lutaoensis</name>
    <dbReference type="NCBI Taxonomy" id="135739"/>
    <lineage>
        <taxon>Bacteria</taxon>
        <taxon>Pseudomonadati</taxon>
        <taxon>Pseudomonadota</taxon>
        <taxon>Gammaproteobacteria</taxon>
        <taxon>Pseudomonadales</taxon>
        <taxon>Marinobacteraceae</taxon>
        <taxon>Marinobacter</taxon>
    </lineage>
</organism>
<keyword evidence="3" id="KW-1185">Reference proteome</keyword>
<proteinExistence type="predicted"/>
<reference evidence="2 3" key="1">
    <citation type="submission" date="2016-12" db="EMBL/GenBank/DDBJ databases">
        <title>Marinobacter lutaoensis whole genome sequencing.</title>
        <authorList>
            <person name="Verma A."/>
            <person name="Krishnamurthi S."/>
        </authorList>
    </citation>
    <scope>NUCLEOTIDE SEQUENCE [LARGE SCALE GENOMIC DNA]</scope>
    <source>
        <strain evidence="2 3">T5054</strain>
    </source>
</reference>
<dbReference type="OrthoDB" id="5713052at2"/>
<feature type="chain" id="PRO_5012143592" description="Lipoprotein" evidence="1">
    <location>
        <begin position="18"/>
        <end position="629"/>
    </location>
</feature>
<evidence type="ECO:0000256" key="1">
    <source>
        <dbReference type="SAM" id="SignalP"/>
    </source>
</evidence>